<dbReference type="SUPFAM" id="SSF81653">
    <property type="entry name" value="Calcium ATPase, transduction domain A"/>
    <property type="match status" value="1"/>
</dbReference>
<keyword evidence="8 15" id="KW-0547">Nucleotide-binding</keyword>
<dbReference type="InterPro" id="IPR023298">
    <property type="entry name" value="ATPase_P-typ_TM_dom_sf"/>
</dbReference>
<dbReference type="SFLD" id="SFLDF00027">
    <property type="entry name" value="p-type_atpase"/>
    <property type="match status" value="1"/>
</dbReference>
<dbReference type="InterPro" id="IPR008250">
    <property type="entry name" value="ATPase_P-typ_transduc_dom_A_sf"/>
</dbReference>
<dbReference type="FunFam" id="3.40.50.1000:FF:000001">
    <property type="entry name" value="Phospholipid-transporting ATPase IC"/>
    <property type="match status" value="1"/>
</dbReference>
<dbReference type="FunFam" id="3.40.50.1000:FF:000083">
    <property type="entry name" value="Sodium/potassium-transporting ATPase subunit alpha"/>
    <property type="match status" value="1"/>
</dbReference>
<keyword evidence="3 15" id="KW-0813">Transport</keyword>
<dbReference type="AlphaFoldDB" id="A0A6A7G5Y4"/>
<evidence type="ECO:0000256" key="12">
    <source>
        <dbReference type="ARBA" id="ARBA00022989"/>
    </source>
</evidence>
<dbReference type="InterPro" id="IPR023299">
    <property type="entry name" value="ATPase_P-typ_cyto_dom_N"/>
</dbReference>
<comment type="similarity">
    <text evidence="2 15">Belongs to the cation transport ATPase (P-type) (TC 3.A.3) family. Type IIC subfamily.</text>
</comment>
<feature type="transmembrane region" description="Helical" evidence="15">
    <location>
        <begin position="305"/>
        <end position="331"/>
    </location>
</feature>
<dbReference type="Pfam" id="PF00122">
    <property type="entry name" value="E1-E2_ATPase"/>
    <property type="match status" value="1"/>
</dbReference>
<dbReference type="GO" id="GO:0046872">
    <property type="term" value="F:metal ion binding"/>
    <property type="evidence" value="ECO:0007669"/>
    <property type="project" value="UniProtKB-KW"/>
</dbReference>
<evidence type="ECO:0000256" key="15">
    <source>
        <dbReference type="RuleBase" id="RU362084"/>
    </source>
</evidence>
<dbReference type="InterPro" id="IPR018303">
    <property type="entry name" value="ATPase_P-typ_P_site"/>
</dbReference>
<dbReference type="Pfam" id="PF00690">
    <property type="entry name" value="Cation_ATPase_N"/>
    <property type="match status" value="1"/>
</dbReference>
<evidence type="ECO:0000256" key="14">
    <source>
        <dbReference type="ARBA" id="ARBA00023136"/>
    </source>
</evidence>
<keyword evidence="14 15" id="KW-0472">Membrane</keyword>
<comment type="caution">
    <text evidence="15">Lacks conserved residue(s) required for the propagation of feature annotation.</text>
</comment>
<dbReference type="PROSITE" id="PS00154">
    <property type="entry name" value="ATPASE_E1_E2"/>
    <property type="match status" value="1"/>
</dbReference>
<dbReference type="InterPro" id="IPR036412">
    <property type="entry name" value="HAD-like_sf"/>
</dbReference>
<dbReference type="InterPro" id="IPR023214">
    <property type="entry name" value="HAD_sf"/>
</dbReference>
<feature type="transmembrane region" description="Helical" evidence="15">
    <location>
        <begin position="111"/>
        <end position="132"/>
    </location>
</feature>
<keyword evidence="13 15" id="KW-0406">Ion transport</keyword>
<dbReference type="NCBIfam" id="TIGR01106">
    <property type="entry name" value="ATPase-IIC_X-K"/>
    <property type="match status" value="1"/>
</dbReference>
<evidence type="ECO:0000256" key="5">
    <source>
        <dbReference type="ARBA" id="ARBA00022538"/>
    </source>
</evidence>
<dbReference type="GO" id="GO:0005524">
    <property type="term" value="F:ATP binding"/>
    <property type="evidence" value="ECO:0007669"/>
    <property type="project" value="UniProtKB-KW"/>
</dbReference>
<dbReference type="InterPro" id="IPR059000">
    <property type="entry name" value="ATPase_P-type_domA"/>
</dbReference>
<keyword evidence="9 15" id="KW-0067">ATP-binding</keyword>
<dbReference type="NCBIfam" id="TIGR01494">
    <property type="entry name" value="ATPase_P-type"/>
    <property type="match status" value="2"/>
</dbReference>
<feature type="transmembrane region" description="Helical" evidence="15">
    <location>
        <begin position="275"/>
        <end position="293"/>
    </location>
</feature>
<organism evidence="17">
    <name type="scientific">Hirondellea gigas</name>
    <dbReference type="NCBI Taxonomy" id="1518452"/>
    <lineage>
        <taxon>Eukaryota</taxon>
        <taxon>Metazoa</taxon>
        <taxon>Ecdysozoa</taxon>
        <taxon>Arthropoda</taxon>
        <taxon>Crustacea</taxon>
        <taxon>Multicrustacea</taxon>
        <taxon>Malacostraca</taxon>
        <taxon>Eumalacostraca</taxon>
        <taxon>Peracarida</taxon>
        <taxon>Amphipoda</taxon>
        <taxon>Amphilochidea</taxon>
        <taxon>Lysianassida</taxon>
        <taxon>Lysianassidira</taxon>
        <taxon>Lysianassoidea</taxon>
        <taxon>Lysianassidae</taxon>
        <taxon>Hirondellea</taxon>
    </lineage>
</organism>
<dbReference type="InterPro" id="IPR005775">
    <property type="entry name" value="P-type_ATPase_IIC"/>
</dbReference>
<dbReference type="GO" id="GO:1902600">
    <property type="term" value="P:proton transmembrane transport"/>
    <property type="evidence" value="ECO:0007669"/>
    <property type="project" value="TreeGrafter"/>
</dbReference>
<dbReference type="Gene3D" id="2.70.150.10">
    <property type="entry name" value="Calcium-transporting ATPase, cytoplasmic transduction domain A"/>
    <property type="match status" value="1"/>
</dbReference>
<comment type="subcellular location">
    <subcellularLocation>
        <location evidence="1 15">Cell membrane</location>
        <topology evidence="1 15">Multi-pass membrane protein</topology>
    </subcellularLocation>
</comment>
<dbReference type="GO" id="GO:1990573">
    <property type="term" value="P:potassium ion import across plasma membrane"/>
    <property type="evidence" value="ECO:0007669"/>
    <property type="project" value="TreeGrafter"/>
</dbReference>
<dbReference type="InterPro" id="IPR004014">
    <property type="entry name" value="ATPase_P-typ_cation-transptr_N"/>
</dbReference>
<dbReference type="GO" id="GO:0005391">
    <property type="term" value="F:P-type sodium:potassium-exchanging transporter activity"/>
    <property type="evidence" value="ECO:0007669"/>
    <property type="project" value="TreeGrafter"/>
</dbReference>
<feature type="domain" description="Cation-transporting P-type ATPase N-terminal" evidence="16">
    <location>
        <begin position="29"/>
        <end position="104"/>
    </location>
</feature>
<keyword evidence="5 15" id="KW-0633">Potassium transport</keyword>
<name>A0A6A7G5Y4_9CRUS</name>
<dbReference type="GO" id="GO:0005886">
    <property type="term" value="C:plasma membrane"/>
    <property type="evidence" value="ECO:0007669"/>
    <property type="project" value="UniProtKB-SubCell"/>
</dbReference>
<evidence type="ECO:0000256" key="4">
    <source>
        <dbReference type="ARBA" id="ARBA00022475"/>
    </source>
</evidence>
<dbReference type="Gene3D" id="1.20.1110.10">
    <property type="entry name" value="Calcium-transporting ATPase, transmembrane domain"/>
    <property type="match status" value="1"/>
</dbReference>
<evidence type="ECO:0000256" key="9">
    <source>
        <dbReference type="ARBA" id="ARBA00022840"/>
    </source>
</evidence>
<evidence type="ECO:0000259" key="16">
    <source>
        <dbReference type="SMART" id="SM00831"/>
    </source>
</evidence>
<dbReference type="InterPro" id="IPR001757">
    <property type="entry name" value="P_typ_ATPase"/>
</dbReference>
<dbReference type="SMART" id="SM00831">
    <property type="entry name" value="Cation_ATPase_N"/>
    <property type="match status" value="1"/>
</dbReference>
<dbReference type="GO" id="GO:0030007">
    <property type="term" value="P:intracellular potassium ion homeostasis"/>
    <property type="evidence" value="ECO:0007669"/>
    <property type="project" value="TreeGrafter"/>
</dbReference>
<dbReference type="Gene3D" id="3.40.1110.10">
    <property type="entry name" value="Calcium-transporting ATPase, cytoplasmic domain N"/>
    <property type="match status" value="1"/>
</dbReference>
<dbReference type="EMBL" id="IACT01006725">
    <property type="protein sequence ID" value="LAC25849.1"/>
    <property type="molecule type" value="mRNA"/>
</dbReference>
<evidence type="ECO:0000256" key="13">
    <source>
        <dbReference type="ARBA" id="ARBA00023065"/>
    </source>
</evidence>
<keyword evidence="4" id="KW-1003">Cell membrane</keyword>
<dbReference type="SUPFAM" id="SSF81665">
    <property type="entry name" value="Calcium ATPase, transmembrane domain M"/>
    <property type="match status" value="1"/>
</dbReference>
<feature type="transmembrane region" description="Helical" evidence="15">
    <location>
        <begin position="839"/>
        <end position="864"/>
    </location>
</feature>
<dbReference type="SUPFAM" id="SSF56784">
    <property type="entry name" value="HAD-like"/>
    <property type="match status" value="1"/>
</dbReference>
<dbReference type="PRINTS" id="PR00119">
    <property type="entry name" value="CATATPASE"/>
</dbReference>
<feature type="transmembrane region" description="Helical" evidence="15">
    <location>
        <begin position="985"/>
        <end position="1005"/>
    </location>
</feature>
<evidence type="ECO:0000256" key="8">
    <source>
        <dbReference type="ARBA" id="ARBA00022741"/>
    </source>
</evidence>
<dbReference type="SUPFAM" id="SSF81660">
    <property type="entry name" value="Metal cation-transporting ATPase, ATP-binding domain N"/>
    <property type="match status" value="1"/>
</dbReference>
<keyword evidence="15" id="KW-0479">Metal-binding</keyword>
<dbReference type="FunFam" id="1.20.1110.10:FF:000095">
    <property type="entry name" value="Sodium/potassium-transporting ATPase subunit alpha-1"/>
    <property type="match status" value="1"/>
</dbReference>
<evidence type="ECO:0000256" key="10">
    <source>
        <dbReference type="ARBA" id="ARBA00022958"/>
    </source>
</evidence>
<evidence type="ECO:0000256" key="1">
    <source>
        <dbReference type="ARBA" id="ARBA00004651"/>
    </source>
</evidence>
<dbReference type="SFLD" id="SFLDS00003">
    <property type="entry name" value="Haloacid_Dehalogenase"/>
    <property type="match status" value="1"/>
</dbReference>
<keyword evidence="7 15" id="KW-0812">Transmembrane</keyword>
<evidence type="ECO:0000256" key="7">
    <source>
        <dbReference type="ARBA" id="ARBA00022692"/>
    </source>
</evidence>
<evidence type="ECO:0000256" key="6">
    <source>
        <dbReference type="ARBA" id="ARBA00022553"/>
    </source>
</evidence>
<feature type="transmembrane region" description="Helical" evidence="15">
    <location>
        <begin position="83"/>
        <end position="105"/>
    </location>
</feature>
<protein>
    <recommendedName>
        <fullName evidence="15">Sodium/potassium-transporting ATPase subunit alpha</fullName>
    </recommendedName>
</protein>
<evidence type="ECO:0000256" key="2">
    <source>
        <dbReference type="ARBA" id="ARBA00006934"/>
    </source>
</evidence>
<dbReference type="GO" id="GO:0006883">
    <property type="term" value="P:intracellular sodium ion homeostasis"/>
    <property type="evidence" value="ECO:0007669"/>
    <property type="project" value="TreeGrafter"/>
</dbReference>
<evidence type="ECO:0000256" key="11">
    <source>
        <dbReference type="ARBA" id="ARBA00022967"/>
    </source>
</evidence>
<dbReference type="PANTHER" id="PTHR43294">
    <property type="entry name" value="SODIUM/POTASSIUM-TRANSPORTING ATPASE SUBUNIT ALPHA"/>
    <property type="match status" value="1"/>
</dbReference>
<evidence type="ECO:0000313" key="17">
    <source>
        <dbReference type="EMBL" id="LAC25849.1"/>
    </source>
</evidence>
<keyword evidence="12 15" id="KW-1133">Transmembrane helix</keyword>
<dbReference type="InterPro" id="IPR006068">
    <property type="entry name" value="ATPase_P-typ_cation-transptr_C"/>
</dbReference>
<dbReference type="InterPro" id="IPR050510">
    <property type="entry name" value="Cation_transp_ATPase_P-type"/>
</dbReference>
<dbReference type="Pfam" id="PF13246">
    <property type="entry name" value="Cation_ATPase"/>
    <property type="match status" value="1"/>
</dbReference>
<accession>A0A6A7G5Y4</accession>
<keyword evidence="10 15" id="KW-0630">Potassium</keyword>
<dbReference type="PANTHER" id="PTHR43294:SF21">
    <property type="entry name" value="CATION TRANSPORTING ATPASE"/>
    <property type="match status" value="1"/>
</dbReference>
<sequence length="1055" mass="117039">MRGNGDRGDVELLERKGAEDDLEAAYKTEAYKWSFQELCEEFDTDLEKGLMDEQVRKKREVFGENKLTPKPTKPWWYKWAKSVFTGFFNILLWVGSILSLAAYGVRPEEKTNLYIGVVLAAVVLLTGTFGYFQESKSDAIMNSFKEFLPQEVNLLRSGNLLQILAVELVPGDVVMLKSGDKLPADVRFVAGANFQVDNSSLTGESEPQNRFCEPNDARIPREANNLAFFGTLLVKGQGKAVVINTGDNTFMGRIARLADTTATVETPIAKEIKSFVLKISALALLIGAVFGVISGVSSDAENKAVFTVIFVIGIIVANVPEGLLATVTVSLTLTAKRMSHKAVLVKNLEAVETLGSTSVICSDKTGTLTMNLMTVSHVYYDLKEFECDTESPLDGEFDTENKSFQDLVRCGALCNAALVKVDGTITGDASETALVKFVNPQFGNNIAEYRAQFPEVHGIPFNSDNKWQLSIHQVPKAEDEPLDHVLVLKGAPERVLAYCDRYLLNGEMLELDERARETIKDGVTNLGRKGERVLGFCQLDLLSPKFDNHEFSGDSRENCNFPFGRDDDEPGLVFLGLMSLVDPPRPGVPQAVAKCQSAGIKVIMVTGDHPITAKAIAQKVGIIQYDTAEDVAYQRGCPVEDIDESEVRAIVVTGTDLLDNIDGQDDATKAKFWNRVINKENVVFARTSPQQKLLIVQACQERGGIVAVTGDGVNDSPALKKADIGIAMGKTGTDVAKDAADMILLDDNFASIVNGVEEGRIIFDNLKKSIAYTLSSNIPEIIPFLLFVVLKIPLPLTTVMILMVDLGTDLAPAISLAHETKEADIMRRSPRNPKTDNLVTWRLISFAYLQIGVIQALAGIYTYMVILYDFGYHPTQLPGLSGSSQFEMCHTNEDFKYLYCFEDVNVACEYSSNGGLTYPQDFPQEISTRIGIRGGFPMECDARKEALEFANTGYFISIIIVQWADLLICKTRFKSIYDQGMSNRFMNYSLLFETILGAFLIYTPGVQDVFSTRPLHFVHWLPGIPFCILIFCYDELRKAWIRKHRYGWLERTTYW</sequence>
<dbReference type="PRINTS" id="PR00121">
    <property type="entry name" value="NAKATPASE"/>
</dbReference>
<evidence type="ECO:0000256" key="3">
    <source>
        <dbReference type="ARBA" id="ARBA00022448"/>
    </source>
</evidence>
<feature type="transmembrane region" description="Helical" evidence="15">
    <location>
        <begin position="1017"/>
        <end position="1036"/>
    </location>
</feature>
<proteinExistence type="evidence at transcript level"/>
<dbReference type="Pfam" id="PF00689">
    <property type="entry name" value="Cation_ATPase_C"/>
    <property type="match status" value="1"/>
</dbReference>
<dbReference type="Gene3D" id="3.40.50.1000">
    <property type="entry name" value="HAD superfamily/HAD-like"/>
    <property type="match status" value="1"/>
</dbReference>
<dbReference type="SFLD" id="SFLDG00002">
    <property type="entry name" value="C1.7:_P-type_atpase_like"/>
    <property type="match status" value="1"/>
</dbReference>
<dbReference type="GO" id="GO:0016887">
    <property type="term" value="F:ATP hydrolysis activity"/>
    <property type="evidence" value="ECO:0007669"/>
    <property type="project" value="InterPro"/>
</dbReference>
<keyword evidence="11" id="KW-1278">Translocase</keyword>
<dbReference type="GO" id="GO:0036376">
    <property type="term" value="P:sodium ion export across plasma membrane"/>
    <property type="evidence" value="ECO:0007669"/>
    <property type="project" value="TreeGrafter"/>
</dbReference>
<keyword evidence="6" id="KW-0597">Phosphoprotein</keyword>
<reference evidence="17" key="1">
    <citation type="submission" date="2017-11" db="EMBL/GenBank/DDBJ databases">
        <title>The sensing device of the deep-sea amphipod.</title>
        <authorList>
            <person name="Kobayashi H."/>
            <person name="Nagahama T."/>
            <person name="Arai W."/>
            <person name="Sasagawa Y."/>
            <person name="Umeda M."/>
            <person name="Hayashi T."/>
            <person name="Nikaido I."/>
            <person name="Watanabe H."/>
            <person name="Oguri K."/>
            <person name="Kitazato H."/>
            <person name="Fujioka K."/>
            <person name="Kido Y."/>
            <person name="Takami H."/>
        </authorList>
    </citation>
    <scope>NUCLEOTIDE SEQUENCE</scope>
    <source>
        <tissue evidence="17">Whole body</tissue>
    </source>
</reference>
<dbReference type="InterPro" id="IPR044492">
    <property type="entry name" value="P_typ_ATPase_HD_dom"/>
</dbReference>